<name>A0ABP4UQ24_9ACTN</name>
<gene>
    <name evidence="2" type="ORF">GCM10009765_68790</name>
</gene>
<proteinExistence type="predicted"/>
<reference evidence="3" key="1">
    <citation type="journal article" date="2019" name="Int. J. Syst. Evol. Microbiol.">
        <title>The Global Catalogue of Microorganisms (GCM) 10K type strain sequencing project: providing services to taxonomists for standard genome sequencing and annotation.</title>
        <authorList>
            <consortium name="The Broad Institute Genomics Platform"/>
            <consortium name="The Broad Institute Genome Sequencing Center for Infectious Disease"/>
            <person name="Wu L."/>
            <person name="Ma J."/>
        </authorList>
    </citation>
    <scope>NUCLEOTIDE SEQUENCE [LARGE SCALE GENOMIC DNA]</scope>
    <source>
        <strain evidence="3">JCM 14718</strain>
    </source>
</reference>
<evidence type="ECO:0000313" key="3">
    <source>
        <dbReference type="Proteomes" id="UP001500618"/>
    </source>
</evidence>
<dbReference type="Pfam" id="PF13302">
    <property type="entry name" value="Acetyltransf_3"/>
    <property type="match status" value="1"/>
</dbReference>
<dbReference type="PROSITE" id="PS51186">
    <property type="entry name" value="GNAT"/>
    <property type="match status" value="1"/>
</dbReference>
<sequence length="186" mass="20935">MPPAQKGFLNGQPTGYRVPVRTTERLRLEPITSDHAGDLWTVHQDPAVAHWYGQWTLDMARREASLYGAAWASGSVHKWLAYERISGKVVGRGGLSWKHVDGERRLETGWALRGDFWGRGYASEIGRESLAYGFTLPAADQIVAFTEKENIRSQAVMARIGMHHLRDIVHRGSPFVLYAIDRPVII</sequence>
<evidence type="ECO:0000259" key="1">
    <source>
        <dbReference type="PROSITE" id="PS51186"/>
    </source>
</evidence>
<keyword evidence="3" id="KW-1185">Reference proteome</keyword>
<dbReference type="InterPro" id="IPR051531">
    <property type="entry name" value="N-acetyltransferase"/>
</dbReference>
<dbReference type="InterPro" id="IPR000182">
    <property type="entry name" value="GNAT_dom"/>
</dbReference>
<feature type="domain" description="N-acetyltransferase" evidence="1">
    <location>
        <begin position="26"/>
        <end position="183"/>
    </location>
</feature>
<organism evidence="2 3">
    <name type="scientific">Fodinicola feengrottensis</name>
    <dbReference type="NCBI Taxonomy" id="435914"/>
    <lineage>
        <taxon>Bacteria</taxon>
        <taxon>Bacillati</taxon>
        <taxon>Actinomycetota</taxon>
        <taxon>Actinomycetes</taxon>
        <taxon>Mycobacteriales</taxon>
        <taxon>Fodinicola</taxon>
    </lineage>
</organism>
<protein>
    <submittedName>
        <fullName evidence="2">GNAT family N-acetyltransferase</fullName>
    </submittedName>
</protein>
<dbReference type="InterPro" id="IPR016181">
    <property type="entry name" value="Acyl_CoA_acyltransferase"/>
</dbReference>
<dbReference type="Gene3D" id="3.40.630.30">
    <property type="match status" value="1"/>
</dbReference>
<comment type="caution">
    <text evidence="2">The sequence shown here is derived from an EMBL/GenBank/DDBJ whole genome shotgun (WGS) entry which is preliminary data.</text>
</comment>
<dbReference type="PANTHER" id="PTHR43792">
    <property type="entry name" value="GNAT FAMILY, PUTATIVE (AFU_ORTHOLOGUE AFUA_3G00765)-RELATED-RELATED"/>
    <property type="match status" value="1"/>
</dbReference>
<dbReference type="Proteomes" id="UP001500618">
    <property type="component" value="Unassembled WGS sequence"/>
</dbReference>
<dbReference type="PANTHER" id="PTHR43792:SF1">
    <property type="entry name" value="N-ACETYLTRANSFERASE DOMAIN-CONTAINING PROTEIN"/>
    <property type="match status" value="1"/>
</dbReference>
<dbReference type="SUPFAM" id="SSF55729">
    <property type="entry name" value="Acyl-CoA N-acyltransferases (Nat)"/>
    <property type="match status" value="1"/>
</dbReference>
<dbReference type="EMBL" id="BAAANY010000036">
    <property type="protein sequence ID" value="GAA1709779.1"/>
    <property type="molecule type" value="Genomic_DNA"/>
</dbReference>
<accession>A0ABP4UQ24</accession>
<evidence type="ECO:0000313" key="2">
    <source>
        <dbReference type="EMBL" id="GAA1709779.1"/>
    </source>
</evidence>